<sequence>MELSDLAVFQAVVEAGGVSRAAEMLHRVPSNITSRIQKLETELGKQLFIREKNRLRISPEGEQLLGYAVKILALADEAVEQLNLDHPTGRLRVGSMEALAASRLSSVLTDYHTDFPDVELELKTNPTGLLIDQVISGELDLALVADPPKDARLEITPIFSERLVLVSSRNQAPVSSPQDLSDNPTLLGFSTRCAYRNRLADWVQSFDVAPKVVEINSYHALLNCVTAGMGVGIVPEVLLVHYPFKDGIRTHPLPDSIADTTTCVIWRKDSAKPSLLKFYHCLLGHSNLAPR</sequence>
<dbReference type="PANTHER" id="PTHR30126">
    <property type="entry name" value="HTH-TYPE TRANSCRIPTIONAL REGULATOR"/>
    <property type="match status" value="1"/>
</dbReference>
<evidence type="ECO:0000256" key="3">
    <source>
        <dbReference type="ARBA" id="ARBA00023125"/>
    </source>
</evidence>
<dbReference type="Pfam" id="PF00126">
    <property type="entry name" value="HTH_1"/>
    <property type="match status" value="1"/>
</dbReference>
<comment type="caution">
    <text evidence="6">The sequence shown here is derived from an EMBL/GenBank/DDBJ whole genome shotgun (WGS) entry which is preliminary data.</text>
</comment>
<feature type="domain" description="HTH lysR-type" evidence="5">
    <location>
        <begin position="1"/>
        <end position="58"/>
    </location>
</feature>
<keyword evidence="3" id="KW-0238">DNA-binding</keyword>
<reference evidence="7" key="1">
    <citation type="journal article" date="2019" name="Int. J. Syst. Evol. Microbiol.">
        <title>The Global Catalogue of Microorganisms (GCM) 10K type strain sequencing project: providing services to taxonomists for standard genome sequencing and annotation.</title>
        <authorList>
            <consortium name="The Broad Institute Genomics Platform"/>
            <consortium name="The Broad Institute Genome Sequencing Center for Infectious Disease"/>
            <person name="Wu L."/>
            <person name="Ma J."/>
        </authorList>
    </citation>
    <scope>NUCLEOTIDE SEQUENCE [LARGE SCALE GENOMIC DNA]</scope>
    <source>
        <strain evidence="7">JCM 17551</strain>
    </source>
</reference>
<evidence type="ECO:0000313" key="6">
    <source>
        <dbReference type="EMBL" id="GAA3917665.1"/>
    </source>
</evidence>
<evidence type="ECO:0000256" key="1">
    <source>
        <dbReference type="ARBA" id="ARBA00009437"/>
    </source>
</evidence>
<dbReference type="SUPFAM" id="SSF53850">
    <property type="entry name" value="Periplasmic binding protein-like II"/>
    <property type="match status" value="1"/>
</dbReference>
<dbReference type="InterPro" id="IPR005119">
    <property type="entry name" value="LysR_subst-bd"/>
</dbReference>
<dbReference type="SUPFAM" id="SSF46785">
    <property type="entry name" value="Winged helix' DNA-binding domain"/>
    <property type="match status" value="1"/>
</dbReference>
<dbReference type="Gene3D" id="3.40.190.290">
    <property type="match status" value="1"/>
</dbReference>
<keyword evidence="2" id="KW-0805">Transcription regulation</keyword>
<evidence type="ECO:0000259" key="5">
    <source>
        <dbReference type="PROSITE" id="PS50931"/>
    </source>
</evidence>
<dbReference type="InterPro" id="IPR036388">
    <property type="entry name" value="WH-like_DNA-bd_sf"/>
</dbReference>
<dbReference type="PROSITE" id="PS50931">
    <property type="entry name" value="HTH_LYSR"/>
    <property type="match status" value="1"/>
</dbReference>
<dbReference type="Gene3D" id="1.10.10.10">
    <property type="entry name" value="Winged helix-like DNA-binding domain superfamily/Winged helix DNA-binding domain"/>
    <property type="match status" value="1"/>
</dbReference>
<protein>
    <submittedName>
        <fullName evidence="6">LysR family transcriptional regulator</fullName>
    </submittedName>
</protein>
<evidence type="ECO:0000313" key="7">
    <source>
        <dbReference type="Proteomes" id="UP001501565"/>
    </source>
</evidence>
<dbReference type="Proteomes" id="UP001501565">
    <property type="component" value="Unassembled WGS sequence"/>
</dbReference>
<dbReference type="InterPro" id="IPR000847">
    <property type="entry name" value="LysR_HTH_N"/>
</dbReference>
<comment type="similarity">
    <text evidence="1">Belongs to the LysR transcriptional regulatory family.</text>
</comment>
<evidence type="ECO:0000256" key="2">
    <source>
        <dbReference type="ARBA" id="ARBA00023015"/>
    </source>
</evidence>
<name>A0ABP7M9L5_9GAMM</name>
<dbReference type="Pfam" id="PF03466">
    <property type="entry name" value="LysR_substrate"/>
    <property type="match status" value="1"/>
</dbReference>
<gene>
    <name evidence="6" type="ORF">GCM10022277_10870</name>
</gene>
<accession>A0ABP7M9L5</accession>
<proteinExistence type="inferred from homology"/>
<dbReference type="EMBL" id="BAABBN010000004">
    <property type="protein sequence ID" value="GAA3917665.1"/>
    <property type="molecule type" value="Genomic_DNA"/>
</dbReference>
<keyword evidence="4" id="KW-0804">Transcription</keyword>
<dbReference type="CDD" id="cd08442">
    <property type="entry name" value="PBP2_YofA_SoxR_like"/>
    <property type="match status" value="1"/>
</dbReference>
<evidence type="ECO:0000256" key="4">
    <source>
        <dbReference type="ARBA" id="ARBA00023163"/>
    </source>
</evidence>
<dbReference type="PANTHER" id="PTHR30126:SF40">
    <property type="entry name" value="HTH-TYPE TRANSCRIPTIONAL REGULATOR GLTR"/>
    <property type="match status" value="1"/>
</dbReference>
<organism evidence="6 7">
    <name type="scientific">Litoribacillus peritrichatus</name>
    <dbReference type="NCBI Taxonomy" id="718191"/>
    <lineage>
        <taxon>Bacteria</taxon>
        <taxon>Pseudomonadati</taxon>
        <taxon>Pseudomonadota</taxon>
        <taxon>Gammaproteobacteria</taxon>
        <taxon>Oceanospirillales</taxon>
        <taxon>Oceanospirillaceae</taxon>
        <taxon>Litoribacillus</taxon>
    </lineage>
</organism>
<dbReference type="InterPro" id="IPR036390">
    <property type="entry name" value="WH_DNA-bd_sf"/>
</dbReference>
<keyword evidence="7" id="KW-1185">Reference proteome</keyword>
<dbReference type="RefSeq" id="WP_344796272.1">
    <property type="nucleotide sequence ID" value="NZ_BAABBN010000004.1"/>
</dbReference>